<comment type="caution">
    <text evidence="8">The sequence shown here is derived from an EMBL/GenBank/DDBJ whole genome shotgun (WGS) entry which is preliminary data.</text>
</comment>
<evidence type="ECO:0000259" key="7">
    <source>
        <dbReference type="PROSITE" id="PS51146"/>
    </source>
</evidence>
<dbReference type="RefSeq" id="WP_146586550.1">
    <property type="nucleotide sequence ID" value="NZ_SJPO01000004.1"/>
</dbReference>
<keyword evidence="3 8" id="KW-0808">Transferase</keyword>
<dbReference type="InterPro" id="IPR027417">
    <property type="entry name" value="P-loop_NTPase"/>
</dbReference>
<name>A0A5C5YRH0_9BACT</name>
<evidence type="ECO:0000256" key="1">
    <source>
        <dbReference type="ARBA" id="ARBA00012513"/>
    </source>
</evidence>
<dbReference type="EC" id="2.7.11.1" evidence="1"/>
<dbReference type="EMBL" id="SJPO01000004">
    <property type="protein sequence ID" value="TWT77423.1"/>
    <property type="molecule type" value="Genomic_DNA"/>
</dbReference>
<sequence>MNSDSNGHPSDIVADSANNIPRLPTGIPGVDALTFGGVPRSRPTLVCGTSASGKTVFSVQFLACGIQHYDEPGVFVAFEETPQDIRENMAGFGWKIPQWEQDGTWKFVDAGLLPDEEEHLVNGDFNLEGLRTRIRHAVESSGAKRVALDSLAAIFTRFPNPGVVRRELFRMTSVLKELGVTSLLTTELLQGDETTTRFEVEEYVADAVIVLRNRPSVARRRRTIEVLKLRGGQHKTGEHAFSITANGVHAIPVGSMALTQPSTDRRITSGSAELDKMCSGGFFQDSVSIVSGATGTGKTLTAMQFLKGAADSGERALFLGFEESRPQLIRNAKSWGIDLERMEDDGQLQIHCKLPESVSLEHHHVEIRQLLDEFEPHRLVVDSITAMKRVSDEEYYRDFVLGLTSLIKQRQVAGLYTSTTDELYGVATVTEQNISTLTDAIILLRYVEEPAGVARGITVLKMRGSGHDKSVRRFEITSEGMHIQEPFNHMSGILGGRDADA</sequence>
<dbReference type="OrthoDB" id="9783783at2"/>
<feature type="domain" description="KaiC" evidence="7">
    <location>
        <begin position="21"/>
        <end position="264"/>
    </location>
</feature>
<dbReference type="PIRSF" id="PIRSF039117">
    <property type="entry name" value="KaiC"/>
    <property type="match status" value="1"/>
</dbReference>
<dbReference type="PROSITE" id="PS51146">
    <property type="entry name" value="KAIC"/>
    <property type="match status" value="2"/>
</dbReference>
<dbReference type="Pfam" id="PF06745">
    <property type="entry name" value="ATPase"/>
    <property type="match status" value="2"/>
</dbReference>
<dbReference type="InterPro" id="IPR030665">
    <property type="entry name" value="KaiC"/>
</dbReference>
<evidence type="ECO:0000256" key="6">
    <source>
        <dbReference type="ARBA" id="ARBA00022801"/>
    </source>
</evidence>
<dbReference type="SUPFAM" id="SSF52540">
    <property type="entry name" value="P-loop containing nucleoside triphosphate hydrolases"/>
    <property type="match status" value="2"/>
</dbReference>
<dbReference type="Gene3D" id="3.40.50.300">
    <property type="entry name" value="P-loop containing nucleotide triphosphate hydrolases"/>
    <property type="match status" value="2"/>
</dbReference>
<reference evidence="8 9" key="1">
    <citation type="submission" date="2019-02" db="EMBL/GenBank/DDBJ databases">
        <title>Deep-cultivation of Planctomycetes and their phenomic and genomic characterization uncovers novel biology.</title>
        <authorList>
            <person name="Wiegand S."/>
            <person name="Jogler M."/>
            <person name="Boedeker C."/>
            <person name="Pinto D."/>
            <person name="Vollmers J."/>
            <person name="Rivas-Marin E."/>
            <person name="Kohn T."/>
            <person name="Peeters S.H."/>
            <person name="Heuer A."/>
            <person name="Rast P."/>
            <person name="Oberbeckmann S."/>
            <person name="Bunk B."/>
            <person name="Jeske O."/>
            <person name="Meyerdierks A."/>
            <person name="Storesund J.E."/>
            <person name="Kallscheuer N."/>
            <person name="Luecker S."/>
            <person name="Lage O.M."/>
            <person name="Pohl T."/>
            <person name="Merkel B.J."/>
            <person name="Hornburger P."/>
            <person name="Mueller R.-W."/>
            <person name="Bruemmer F."/>
            <person name="Labrenz M."/>
            <person name="Spormann A.M."/>
            <person name="Op Den Camp H."/>
            <person name="Overmann J."/>
            <person name="Amann R."/>
            <person name="Jetten M.S.M."/>
            <person name="Mascher T."/>
            <person name="Medema M.H."/>
            <person name="Devos D.P."/>
            <person name="Kaster A.-K."/>
            <person name="Ovreas L."/>
            <person name="Rohde M."/>
            <person name="Galperin M.Y."/>
            <person name="Jogler C."/>
        </authorList>
    </citation>
    <scope>NUCLEOTIDE SEQUENCE [LARGE SCALE GENOMIC DNA]</scope>
    <source>
        <strain evidence="8 9">Pla123a</strain>
    </source>
</reference>
<evidence type="ECO:0000256" key="2">
    <source>
        <dbReference type="ARBA" id="ARBA00022553"/>
    </source>
</evidence>
<dbReference type="InterPro" id="IPR051347">
    <property type="entry name" value="Circadian_clock_KaiC-rel"/>
</dbReference>
<gene>
    <name evidence="8" type="primary">kaiC_2</name>
    <name evidence="8" type="ORF">Pla123a_20840</name>
</gene>
<keyword evidence="2" id="KW-0597">Phosphoprotein</keyword>
<dbReference type="GO" id="GO:0004674">
    <property type="term" value="F:protein serine/threonine kinase activity"/>
    <property type="evidence" value="ECO:0007669"/>
    <property type="project" value="UniProtKB-EC"/>
</dbReference>
<evidence type="ECO:0000313" key="8">
    <source>
        <dbReference type="EMBL" id="TWT77423.1"/>
    </source>
</evidence>
<organism evidence="8 9">
    <name type="scientific">Posidoniimonas polymericola</name>
    <dbReference type="NCBI Taxonomy" id="2528002"/>
    <lineage>
        <taxon>Bacteria</taxon>
        <taxon>Pseudomonadati</taxon>
        <taxon>Planctomycetota</taxon>
        <taxon>Planctomycetia</taxon>
        <taxon>Pirellulales</taxon>
        <taxon>Lacipirellulaceae</taxon>
        <taxon>Posidoniimonas</taxon>
    </lineage>
</organism>
<dbReference type="PANTHER" id="PTHR42926:SF1">
    <property type="entry name" value="CIRCADIAN CLOCK OSCILLATOR PROTEIN KAIC 1"/>
    <property type="match status" value="1"/>
</dbReference>
<dbReference type="Proteomes" id="UP000318478">
    <property type="component" value="Unassembled WGS sequence"/>
</dbReference>
<evidence type="ECO:0000313" key="9">
    <source>
        <dbReference type="Proteomes" id="UP000318478"/>
    </source>
</evidence>
<evidence type="ECO:0000256" key="3">
    <source>
        <dbReference type="ARBA" id="ARBA00022679"/>
    </source>
</evidence>
<dbReference type="PANTHER" id="PTHR42926">
    <property type="match status" value="1"/>
</dbReference>
<protein>
    <recommendedName>
        <fullName evidence="1">non-specific serine/threonine protein kinase</fullName>
        <ecNumber evidence="1">2.7.11.1</ecNumber>
    </recommendedName>
</protein>
<dbReference type="InterPro" id="IPR010624">
    <property type="entry name" value="KaiC_dom"/>
</dbReference>
<dbReference type="NCBIfam" id="NF006799">
    <property type="entry name" value="PRK09302.1"/>
    <property type="match status" value="1"/>
</dbReference>
<evidence type="ECO:0000256" key="5">
    <source>
        <dbReference type="ARBA" id="ARBA00022777"/>
    </source>
</evidence>
<dbReference type="InterPro" id="IPR014774">
    <property type="entry name" value="KaiC-like_dom"/>
</dbReference>
<keyword evidence="4" id="KW-0677">Repeat</keyword>
<proteinExistence type="predicted"/>
<dbReference type="GO" id="GO:0005524">
    <property type="term" value="F:ATP binding"/>
    <property type="evidence" value="ECO:0007669"/>
    <property type="project" value="InterPro"/>
</dbReference>
<dbReference type="AlphaFoldDB" id="A0A5C5YRH0"/>
<dbReference type="GO" id="GO:0016787">
    <property type="term" value="F:hydrolase activity"/>
    <property type="evidence" value="ECO:0007669"/>
    <property type="project" value="UniProtKB-KW"/>
</dbReference>
<keyword evidence="6" id="KW-0378">Hydrolase</keyword>
<accession>A0A5C5YRH0</accession>
<keyword evidence="9" id="KW-1185">Reference proteome</keyword>
<evidence type="ECO:0000256" key="4">
    <source>
        <dbReference type="ARBA" id="ARBA00022737"/>
    </source>
</evidence>
<feature type="domain" description="KaiC" evidence="7">
    <location>
        <begin position="265"/>
        <end position="497"/>
    </location>
</feature>
<keyword evidence="5 8" id="KW-0418">Kinase</keyword>